<evidence type="ECO:0000256" key="5">
    <source>
        <dbReference type="ARBA" id="ARBA00022946"/>
    </source>
</evidence>
<accession>A0A1J9RB06</accession>
<dbReference type="Pfam" id="PF02096">
    <property type="entry name" value="60KD_IMP"/>
    <property type="match status" value="1"/>
</dbReference>
<evidence type="ECO:0000256" key="7">
    <source>
        <dbReference type="ARBA" id="ARBA00023128"/>
    </source>
</evidence>
<evidence type="ECO:0000256" key="11">
    <source>
        <dbReference type="SAM" id="Phobius"/>
    </source>
</evidence>
<keyword evidence="8 11" id="KW-0472">Membrane</keyword>
<dbReference type="GO" id="GO:0032977">
    <property type="term" value="F:membrane insertase activity"/>
    <property type="evidence" value="ECO:0007669"/>
    <property type="project" value="InterPro"/>
</dbReference>
<evidence type="ECO:0000259" key="12">
    <source>
        <dbReference type="Pfam" id="PF02096"/>
    </source>
</evidence>
<evidence type="ECO:0000256" key="10">
    <source>
        <dbReference type="SAM" id="MobiDB-lite"/>
    </source>
</evidence>
<evidence type="ECO:0000256" key="3">
    <source>
        <dbReference type="ARBA" id="ARBA00022692"/>
    </source>
</evidence>
<keyword evidence="6 11" id="KW-1133">Transmembrane helix</keyword>
<evidence type="ECO:0000256" key="4">
    <source>
        <dbReference type="ARBA" id="ARBA00022792"/>
    </source>
</evidence>
<feature type="transmembrane region" description="Helical" evidence="11">
    <location>
        <begin position="286"/>
        <end position="303"/>
    </location>
</feature>
<dbReference type="GO" id="GO:0005743">
    <property type="term" value="C:mitochondrial inner membrane"/>
    <property type="evidence" value="ECO:0007669"/>
    <property type="project" value="UniProtKB-SubCell"/>
</dbReference>
<dbReference type="STRING" id="1658174.A0A1J9RB06"/>
<reference evidence="13 14" key="1">
    <citation type="submission" date="2015-08" db="EMBL/GenBank/DDBJ databases">
        <title>Emmonsia species relationships and genome sequence.</title>
        <authorList>
            <person name="Cuomo C.A."/>
            <person name="Schwartz I.S."/>
            <person name="Kenyon C."/>
            <person name="De Hoog G.S."/>
            <person name="Govender N.P."/>
            <person name="Botha A."/>
            <person name="Moreno L."/>
            <person name="De Vries M."/>
            <person name="Munoz J.F."/>
            <person name="Stielow J.B."/>
        </authorList>
    </citation>
    <scope>NUCLEOTIDE SEQUENCE [LARGE SCALE GENOMIC DNA]</scope>
    <source>
        <strain evidence="13 14">EI222</strain>
    </source>
</reference>
<dbReference type="AlphaFoldDB" id="A0A1J9RB06"/>
<keyword evidence="5" id="KW-0809">Transit peptide</keyword>
<organism evidence="13 14">
    <name type="scientific">Blastomyces percursus</name>
    <dbReference type="NCBI Taxonomy" id="1658174"/>
    <lineage>
        <taxon>Eukaryota</taxon>
        <taxon>Fungi</taxon>
        <taxon>Dikarya</taxon>
        <taxon>Ascomycota</taxon>
        <taxon>Pezizomycotina</taxon>
        <taxon>Eurotiomycetes</taxon>
        <taxon>Eurotiomycetidae</taxon>
        <taxon>Onygenales</taxon>
        <taxon>Ajellomycetaceae</taxon>
        <taxon>Blastomyces</taxon>
    </lineage>
</organism>
<keyword evidence="7" id="KW-0496">Mitochondrion</keyword>
<dbReference type="Proteomes" id="UP000242791">
    <property type="component" value="Unassembled WGS sequence"/>
</dbReference>
<dbReference type="GO" id="GO:0005741">
    <property type="term" value="C:mitochondrial outer membrane"/>
    <property type="evidence" value="ECO:0007669"/>
    <property type="project" value="InterPro"/>
</dbReference>
<evidence type="ECO:0000256" key="8">
    <source>
        <dbReference type="ARBA" id="ARBA00023136"/>
    </source>
</evidence>
<keyword evidence="4" id="KW-0999">Mitochondrion inner membrane</keyword>
<dbReference type="Pfam" id="PF08219">
    <property type="entry name" value="TOM13"/>
    <property type="match status" value="1"/>
</dbReference>
<dbReference type="EMBL" id="LGTZ01000331">
    <property type="protein sequence ID" value="OJD25703.1"/>
    <property type="molecule type" value="Genomic_DNA"/>
</dbReference>
<evidence type="ECO:0000256" key="9">
    <source>
        <dbReference type="RuleBase" id="RU003945"/>
    </source>
</evidence>
<protein>
    <recommendedName>
        <fullName evidence="12">Membrane insertase YidC/Oxa/ALB C-terminal domain-containing protein</fullName>
    </recommendedName>
</protein>
<comment type="caution">
    <text evidence="13">The sequence shown here is derived from an EMBL/GenBank/DDBJ whole genome shotgun (WGS) entry which is preliminary data.</text>
</comment>
<feature type="compositionally biased region" description="Basic and acidic residues" evidence="10">
    <location>
        <begin position="599"/>
        <end position="614"/>
    </location>
</feature>
<dbReference type="PANTHER" id="PTHR12428:SF66">
    <property type="entry name" value="MITOCHONDRIAL INNER MEMBRANE PROTEIN OXA1L"/>
    <property type="match status" value="1"/>
</dbReference>
<gene>
    <name evidence="13" type="ORF">ACJ73_02918</name>
</gene>
<dbReference type="InterPro" id="IPR001708">
    <property type="entry name" value="YidC/ALB3/OXA1/COX18"/>
</dbReference>
<evidence type="ECO:0000256" key="2">
    <source>
        <dbReference type="ARBA" id="ARBA00009877"/>
    </source>
</evidence>
<dbReference type="PANTHER" id="PTHR12428">
    <property type="entry name" value="OXA1"/>
    <property type="match status" value="1"/>
</dbReference>
<evidence type="ECO:0000256" key="1">
    <source>
        <dbReference type="ARBA" id="ARBA00004448"/>
    </source>
</evidence>
<name>A0A1J9RB06_9EURO</name>
<comment type="subcellular location">
    <subcellularLocation>
        <location evidence="9">Membrane</location>
        <topology evidence="9">Multi-pass membrane protein</topology>
    </subcellularLocation>
    <subcellularLocation>
        <location evidence="1">Mitochondrion inner membrane</location>
        <topology evidence="1">Multi-pass membrane protein</topology>
    </subcellularLocation>
</comment>
<evidence type="ECO:0000256" key="6">
    <source>
        <dbReference type="ARBA" id="ARBA00022989"/>
    </source>
</evidence>
<evidence type="ECO:0000313" key="13">
    <source>
        <dbReference type="EMBL" id="OJD25703.1"/>
    </source>
</evidence>
<sequence length="625" mass="68689">MASADDSHSQIELYDSALTLPSDSENYSANNELSSSPLSSSSSPIILYKPPTFWGLLRGAAINLLLPFVNGLMLGFGELLAHEAAFRLGWSGTKIFPTYRRSYPLGPGIEVREAPRERRYIGISSLQFLNSFNGISYHCTVSPLLHIRVKNPGLANGFSTITARKSFQLRSPTSTRNSFGLISTSWSPVLLPAAGGSSFRFNSTAASPSPAAEPAASVAIDSTLNAPVSSGAQAIDSLSAVDLASLDISQIPEKLGYLKAIGLDYGWGPSRVIETILESLHIYGGLPWWGAAIGTSVFLRLFVLKFAMGASDTSAKVASVKHLTQPLQEEVQRCYRENDTVGLQRALQERKIINESHGIKLRRLAYPLVQLPLSFGAFRVLRGMSALPVPGLESESFLWLSNVTVYDPYFILPITTGVIMHYTFKLGGETAGANDPTAMMAKPILLYGLPILSTVCTSFLPGILQMFFATTSVLAIGQSYAFRHPSIRAMTGMAPFPSPTVIDTTASQPKARILEAQTSNPEQAPAQVETVPKVSFIDRFITSFQKSVSSTRMKMKSYTGQNEKVETYADGTPKTRFTKKQLEDAIAYENRRREELAIERETRNKERQMEYRRKLAEKKRKQRDL</sequence>
<dbReference type="InterPro" id="IPR028055">
    <property type="entry name" value="YidC/Oxa/ALB_C"/>
</dbReference>
<proteinExistence type="inferred from homology"/>
<dbReference type="InterPro" id="IPR013262">
    <property type="entry name" value="OMP_MIM1/TOM13_mt"/>
</dbReference>
<keyword evidence="3 9" id="KW-0812">Transmembrane</keyword>
<dbReference type="GO" id="GO:0032979">
    <property type="term" value="P:protein insertion into mitochondrial inner membrane from matrix"/>
    <property type="evidence" value="ECO:0007669"/>
    <property type="project" value="TreeGrafter"/>
</dbReference>
<feature type="transmembrane region" description="Helical" evidence="11">
    <location>
        <begin position="444"/>
        <end position="468"/>
    </location>
</feature>
<feature type="domain" description="Membrane insertase YidC/Oxa/ALB C-terminal" evidence="12">
    <location>
        <begin position="289"/>
        <end position="482"/>
    </location>
</feature>
<dbReference type="OrthoDB" id="2148490at2759"/>
<evidence type="ECO:0000313" key="14">
    <source>
        <dbReference type="Proteomes" id="UP000242791"/>
    </source>
</evidence>
<dbReference type="CDD" id="cd20069">
    <property type="entry name" value="5TM_Oxa1-like"/>
    <property type="match status" value="1"/>
</dbReference>
<feature type="compositionally biased region" description="Basic residues" evidence="10">
    <location>
        <begin position="615"/>
        <end position="625"/>
    </location>
</feature>
<keyword evidence="14" id="KW-1185">Reference proteome</keyword>
<feature type="region of interest" description="Disordered" evidence="10">
    <location>
        <begin position="599"/>
        <end position="625"/>
    </location>
</feature>
<comment type="similarity">
    <text evidence="2 9">Belongs to the OXA1/ALB3/YidC family.</text>
</comment>
<dbReference type="VEuPathDB" id="FungiDB:ACJ73_02918"/>